<dbReference type="AlphaFoldDB" id="M0N1L9"/>
<dbReference type="SUPFAM" id="SSF55961">
    <property type="entry name" value="Bet v1-like"/>
    <property type="match status" value="1"/>
</dbReference>
<dbReference type="InterPro" id="IPR019587">
    <property type="entry name" value="Polyketide_cyclase/dehydratase"/>
</dbReference>
<name>M0N1L9_9EURY</name>
<organism evidence="1 2">
    <name type="scientific">Halococcus thailandensis JCM 13552</name>
    <dbReference type="NCBI Taxonomy" id="1227457"/>
    <lineage>
        <taxon>Archaea</taxon>
        <taxon>Methanobacteriati</taxon>
        <taxon>Methanobacteriota</taxon>
        <taxon>Stenosarchaea group</taxon>
        <taxon>Halobacteria</taxon>
        <taxon>Halobacteriales</taxon>
        <taxon>Halococcaceae</taxon>
        <taxon>Halococcus</taxon>
    </lineage>
</organism>
<dbReference type="STRING" id="1227457.C451_13976"/>
<dbReference type="Proteomes" id="UP000011680">
    <property type="component" value="Unassembled WGS sequence"/>
</dbReference>
<keyword evidence="2" id="KW-1185">Reference proteome</keyword>
<gene>
    <name evidence="1" type="ORF">C451_13976</name>
</gene>
<dbReference type="RefSeq" id="WP_007741439.1">
    <property type="nucleotide sequence ID" value="NZ_AOMF01000163.1"/>
</dbReference>
<dbReference type="PATRIC" id="fig|1227457.3.peg.2677"/>
<reference evidence="1 2" key="1">
    <citation type="journal article" date="2014" name="PLoS Genet.">
        <title>Phylogenetically driven sequencing of extremely halophilic archaea reveals strategies for static and dynamic osmo-response.</title>
        <authorList>
            <person name="Becker E.A."/>
            <person name="Seitzer P.M."/>
            <person name="Tritt A."/>
            <person name="Larsen D."/>
            <person name="Krusor M."/>
            <person name="Yao A.I."/>
            <person name="Wu D."/>
            <person name="Madern D."/>
            <person name="Eisen J.A."/>
            <person name="Darling A.E."/>
            <person name="Facciotti M.T."/>
        </authorList>
    </citation>
    <scope>NUCLEOTIDE SEQUENCE [LARGE SCALE GENOMIC DNA]</scope>
    <source>
        <strain evidence="1 2">JCM 13552</strain>
    </source>
</reference>
<accession>M0N1L9</accession>
<comment type="caution">
    <text evidence="1">The sequence shown here is derived from an EMBL/GenBank/DDBJ whole genome shotgun (WGS) entry which is preliminary data.</text>
</comment>
<evidence type="ECO:0000313" key="1">
    <source>
        <dbReference type="EMBL" id="EMA51867.1"/>
    </source>
</evidence>
<dbReference type="Pfam" id="PF10604">
    <property type="entry name" value="Polyketide_cyc2"/>
    <property type="match status" value="1"/>
</dbReference>
<evidence type="ECO:0000313" key="2">
    <source>
        <dbReference type="Proteomes" id="UP000011680"/>
    </source>
</evidence>
<dbReference type="InterPro" id="IPR023393">
    <property type="entry name" value="START-like_dom_sf"/>
</dbReference>
<dbReference type="eggNOG" id="arCOG06222">
    <property type="taxonomic scope" value="Archaea"/>
</dbReference>
<sequence>MDTSIEHTPDGRRLVISRPIDAPADIVWSILTDTERWPEWGPSIAAVDCPDRFIQEGSRGHVETVGPSVLFSGLPDSGLRVPFRVRSCADRRWTWRVAGVPATGHRVEPVDENCRAAFEIPLPAAAYAPVCRRALVAIERLAGDATDRRERR</sequence>
<dbReference type="OrthoDB" id="66844at2157"/>
<dbReference type="Gene3D" id="3.30.530.20">
    <property type="match status" value="1"/>
</dbReference>
<protein>
    <submittedName>
        <fullName evidence="1">Polyketide cyclase/dehydrase</fullName>
    </submittedName>
</protein>
<dbReference type="EMBL" id="AOMF01000163">
    <property type="protein sequence ID" value="EMA51867.1"/>
    <property type="molecule type" value="Genomic_DNA"/>
</dbReference>
<proteinExistence type="predicted"/>